<name>A0ABN1EUG3_9PROT</name>
<evidence type="ECO:0000313" key="3">
    <source>
        <dbReference type="EMBL" id="GAA0574735.1"/>
    </source>
</evidence>
<feature type="signal peptide" evidence="2">
    <location>
        <begin position="1"/>
        <end position="26"/>
    </location>
</feature>
<feature type="chain" id="PRO_5046019519" evidence="2">
    <location>
        <begin position="27"/>
        <end position="333"/>
    </location>
</feature>
<keyword evidence="4" id="KW-1185">Reference proteome</keyword>
<accession>A0ABN1EUG3</accession>
<proteinExistence type="predicted"/>
<evidence type="ECO:0000256" key="1">
    <source>
        <dbReference type="SAM" id="MobiDB-lite"/>
    </source>
</evidence>
<gene>
    <name evidence="3" type="ORF">GCM10009416_11800</name>
</gene>
<dbReference type="RefSeq" id="WP_343894250.1">
    <property type="nucleotide sequence ID" value="NZ_BAAAFZ010000009.1"/>
</dbReference>
<keyword evidence="2" id="KW-0732">Signal</keyword>
<protein>
    <submittedName>
        <fullName evidence="3">DUF1259 domain-containing protein</fullName>
    </submittedName>
</protein>
<comment type="caution">
    <text evidence="3">The sequence shown here is derived from an EMBL/GenBank/DDBJ whole genome shotgun (WGS) entry which is preliminary data.</text>
</comment>
<evidence type="ECO:0000256" key="2">
    <source>
        <dbReference type="SAM" id="SignalP"/>
    </source>
</evidence>
<dbReference type="Pfam" id="PF07485">
    <property type="entry name" value="DUF1529"/>
    <property type="match status" value="2"/>
</dbReference>
<dbReference type="Proteomes" id="UP001501588">
    <property type="component" value="Unassembled WGS sequence"/>
</dbReference>
<dbReference type="PROSITE" id="PS51318">
    <property type="entry name" value="TAT"/>
    <property type="match status" value="1"/>
</dbReference>
<sequence length="333" mass="34338">MPHRTFRRSALTGLALLAAAGAPTFAQQGTAPAGPGGAPAQQQGLAPNADWHRTVASVLGRPGAEQPGGVYRVSLPRTDLKVALDGVEIRPGFALGSWLAFHPHGQELMVMGDLVLLESEVAPVMRRLAAGGLEVTALHNHLLRAQPATMYMHVAGHGDAARLATALRAALQESATPLGGGAAPAAAGAERIDGLDTAAVARALGREGRAAGGVYNVSVPRAERVTEHGAEVPAAMGLPTVINFQAAGNGKAATTGDFVLTAGEVAPVQRALIENGIEVTALHNHMLGEEPRLFFMHFWAVDDAEKLARGLRAALERTNSRRAEAAPGGRGGG</sequence>
<dbReference type="EMBL" id="BAAAFZ010000009">
    <property type="protein sequence ID" value="GAA0574735.1"/>
    <property type="molecule type" value="Genomic_DNA"/>
</dbReference>
<reference evidence="3 4" key="1">
    <citation type="journal article" date="2019" name="Int. J. Syst. Evol. Microbiol.">
        <title>The Global Catalogue of Microorganisms (GCM) 10K type strain sequencing project: providing services to taxonomists for standard genome sequencing and annotation.</title>
        <authorList>
            <consortium name="The Broad Institute Genomics Platform"/>
            <consortium name="The Broad Institute Genome Sequencing Center for Infectious Disease"/>
            <person name="Wu L."/>
            <person name="Ma J."/>
        </authorList>
    </citation>
    <scope>NUCLEOTIDE SEQUENCE [LARGE SCALE GENOMIC DNA]</scope>
    <source>
        <strain evidence="3 4">JCM 9933</strain>
    </source>
</reference>
<feature type="region of interest" description="Disordered" evidence="1">
    <location>
        <begin position="27"/>
        <end position="46"/>
    </location>
</feature>
<dbReference type="InterPro" id="IPR011094">
    <property type="entry name" value="Uncharacterised_LppY/LpqO"/>
</dbReference>
<organism evidence="3 4">
    <name type="scientific">Craurococcus roseus</name>
    <dbReference type="NCBI Taxonomy" id="77585"/>
    <lineage>
        <taxon>Bacteria</taxon>
        <taxon>Pseudomonadati</taxon>
        <taxon>Pseudomonadota</taxon>
        <taxon>Alphaproteobacteria</taxon>
        <taxon>Acetobacterales</taxon>
        <taxon>Acetobacteraceae</taxon>
        <taxon>Craurococcus</taxon>
    </lineage>
</organism>
<dbReference type="InterPro" id="IPR006311">
    <property type="entry name" value="TAT_signal"/>
</dbReference>
<evidence type="ECO:0000313" key="4">
    <source>
        <dbReference type="Proteomes" id="UP001501588"/>
    </source>
</evidence>